<evidence type="ECO:0000259" key="1">
    <source>
        <dbReference type="PROSITE" id="PS51186"/>
    </source>
</evidence>
<sequence length="141" mass="15647">MIKFISAADTLPLRSEVLRKNLPLAECVFDRDQDGFHLGAYVDDKLVSVGTFFPEDYPELGVSGYRLRGMATDPAYSGKGYGAQLVKFALEHLKNAGASYLWFNARSSAVGFYKKLNCDVISEEFEVPGIGPHFNMSIQIK</sequence>
<keyword evidence="2" id="KW-0808">Transferase</keyword>
<dbReference type="CDD" id="cd04301">
    <property type="entry name" value="NAT_SF"/>
    <property type="match status" value="1"/>
</dbReference>
<dbReference type="Pfam" id="PF00583">
    <property type="entry name" value="Acetyltransf_1"/>
    <property type="match status" value="1"/>
</dbReference>
<evidence type="ECO:0000313" key="2">
    <source>
        <dbReference type="EMBL" id="TDO23105.1"/>
    </source>
</evidence>
<comment type="caution">
    <text evidence="2">The sequence shown here is derived from an EMBL/GenBank/DDBJ whole genome shotgun (WGS) entry which is preliminary data.</text>
</comment>
<dbReference type="InterPro" id="IPR000182">
    <property type="entry name" value="GNAT_dom"/>
</dbReference>
<dbReference type="RefSeq" id="WP_133555013.1">
    <property type="nucleotide sequence ID" value="NZ_SNWM01000002.1"/>
</dbReference>
<dbReference type="InterPro" id="IPR016181">
    <property type="entry name" value="Acyl_CoA_acyltransferase"/>
</dbReference>
<proteinExistence type="predicted"/>
<gene>
    <name evidence="2" type="ORF">CLV32_2092</name>
</gene>
<keyword evidence="3" id="KW-1185">Reference proteome</keyword>
<evidence type="ECO:0000313" key="3">
    <source>
        <dbReference type="Proteomes" id="UP000295499"/>
    </source>
</evidence>
<dbReference type="Gene3D" id="3.40.630.30">
    <property type="match status" value="1"/>
</dbReference>
<reference evidence="2 3" key="1">
    <citation type="submission" date="2019-03" db="EMBL/GenBank/DDBJ databases">
        <title>Genomic Encyclopedia of Archaeal and Bacterial Type Strains, Phase II (KMG-II): from individual species to whole genera.</title>
        <authorList>
            <person name="Goeker M."/>
        </authorList>
    </citation>
    <scope>NUCLEOTIDE SEQUENCE [LARGE SCALE GENOMIC DNA]</scope>
    <source>
        <strain evidence="2 3">DSM 19034</strain>
    </source>
</reference>
<dbReference type="PROSITE" id="PS51186">
    <property type="entry name" value="GNAT"/>
    <property type="match status" value="1"/>
</dbReference>
<keyword evidence="2" id="KW-0012">Acyltransferase</keyword>
<name>A0A4R6IMD0_9SPHI</name>
<protein>
    <submittedName>
        <fullName evidence="2">Putative GNAT family N-acyltransferase</fullName>
    </submittedName>
</protein>
<dbReference type="OrthoDB" id="2352823at2"/>
<dbReference type="Proteomes" id="UP000295499">
    <property type="component" value="Unassembled WGS sequence"/>
</dbReference>
<accession>A0A4R6IMD0</accession>
<dbReference type="SUPFAM" id="SSF55729">
    <property type="entry name" value="Acyl-CoA N-acyltransferases (Nat)"/>
    <property type="match status" value="1"/>
</dbReference>
<feature type="domain" description="N-acetyltransferase" evidence="1">
    <location>
        <begin position="1"/>
        <end position="141"/>
    </location>
</feature>
<organism evidence="2 3">
    <name type="scientific">Pedobacter duraquae</name>
    <dbReference type="NCBI Taxonomy" id="425511"/>
    <lineage>
        <taxon>Bacteria</taxon>
        <taxon>Pseudomonadati</taxon>
        <taxon>Bacteroidota</taxon>
        <taxon>Sphingobacteriia</taxon>
        <taxon>Sphingobacteriales</taxon>
        <taxon>Sphingobacteriaceae</taxon>
        <taxon>Pedobacter</taxon>
    </lineage>
</organism>
<dbReference type="EMBL" id="SNWM01000002">
    <property type="protein sequence ID" value="TDO23105.1"/>
    <property type="molecule type" value="Genomic_DNA"/>
</dbReference>
<dbReference type="AlphaFoldDB" id="A0A4R6IMD0"/>
<dbReference type="GO" id="GO:0016747">
    <property type="term" value="F:acyltransferase activity, transferring groups other than amino-acyl groups"/>
    <property type="evidence" value="ECO:0007669"/>
    <property type="project" value="InterPro"/>
</dbReference>